<evidence type="ECO:0000313" key="2">
    <source>
        <dbReference type="EMBL" id="MBP2436047.1"/>
    </source>
</evidence>
<reference evidence="2 3" key="1">
    <citation type="submission" date="2021-03" db="EMBL/GenBank/DDBJ databases">
        <title>Sequencing the genomes of 1000 actinobacteria strains.</title>
        <authorList>
            <person name="Klenk H.-P."/>
        </authorList>
    </citation>
    <scope>NUCLEOTIDE SEQUENCE [LARGE SCALE GENOMIC DNA]</scope>
    <source>
        <strain evidence="2 3">DSM 24221</strain>
    </source>
</reference>
<keyword evidence="3" id="KW-1185">Reference proteome</keyword>
<proteinExistence type="predicted"/>
<feature type="compositionally biased region" description="Polar residues" evidence="1">
    <location>
        <begin position="10"/>
        <end position="20"/>
    </location>
</feature>
<organism evidence="2 3">
    <name type="scientific">Microbacterium amylolyticum</name>
    <dbReference type="NCBI Taxonomy" id="936337"/>
    <lineage>
        <taxon>Bacteria</taxon>
        <taxon>Bacillati</taxon>
        <taxon>Actinomycetota</taxon>
        <taxon>Actinomycetes</taxon>
        <taxon>Micrococcales</taxon>
        <taxon>Microbacteriaceae</taxon>
        <taxon>Microbacterium</taxon>
    </lineage>
</organism>
<comment type="caution">
    <text evidence="2">The sequence shown here is derived from an EMBL/GenBank/DDBJ whole genome shotgun (WGS) entry which is preliminary data.</text>
</comment>
<evidence type="ECO:0000256" key="1">
    <source>
        <dbReference type="SAM" id="MobiDB-lite"/>
    </source>
</evidence>
<dbReference type="EMBL" id="JAGIOL010000001">
    <property type="protein sequence ID" value="MBP2436047.1"/>
    <property type="molecule type" value="Genomic_DNA"/>
</dbReference>
<protein>
    <recommendedName>
        <fullName evidence="4">FHA domain-containing protein</fullName>
    </recommendedName>
</protein>
<dbReference type="Proteomes" id="UP001519362">
    <property type="component" value="Unassembled WGS sequence"/>
</dbReference>
<dbReference type="RefSeq" id="WP_165137349.1">
    <property type="nucleotide sequence ID" value="NZ_CP049253.1"/>
</dbReference>
<feature type="region of interest" description="Disordered" evidence="1">
    <location>
        <begin position="1"/>
        <end position="25"/>
    </location>
</feature>
<accession>A0ABS4ZFI9</accession>
<evidence type="ECO:0000313" key="3">
    <source>
        <dbReference type="Proteomes" id="UP001519362"/>
    </source>
</evidence>
<evidence type="ECO:0008006" key="4">
    <source>
        <dbReference type="Google" id="ProtNLM"/>
    </source>
</evidence>
<sequence length="170" mass="18163">MSDEALADESPNTPEPTTTHAEWGAGNPRLIVTAEGERFVHDLDVDELTIGSAAACGLVLPGLDALHATIHHDARDEYVLTLHGPGETSAKLVALATHPDEHSQTLRTGAQFAAGAWRFVFHREEYADHGRPYGGRQGGEYAVQRPQPPRPDYSGPDANSTGEGSDDTTA</sequence>
<dbReference type="CDD" id="cd00060">
    <property type="entry name" value="FHA"/>
    <property type="match status" value="1"/>
</dbReference>
<feature type="region of interest" description="Disordered" evidence="1">
    <location>
        <begin position="128"/>
        <end position="170"/>
    </location>
</feature>
<gene>
    <name evidence="2" type="ORF">JOF34_000633</name>
</gene>
<name>A0ABS4ZFI9_9MICO</name>